<dbReference type="GO" id="GO:0008104">
    <property type="term" value="P:intracellular protein localization"/>
    <property type="evidence" value="ECO:0007669"/>
    <property type="project" value="TreeGrafter"/>
</dbReference>
<comment type="similarity">
    <text evidence="1">Belongs to the HEATR5 family.</text>
</comment>
<dbReference type="GO" id="GO:0005794">
    <property type="term" value="C:Golgi apparatus"/>
    <property type="evidence" value="ECO:0007669"/>
    <property type="project" value="TreeGrafter"/>
</dbReference>
<comment type="caution">
    <text evidence="2">The sequence shown here is derived from an EMBL/GenBank/DDBJ whole genome shotgun (WGS) entry which is preliminary data.</text>
</comment>
<evidence type="ECO:0000256" key="1">
    <source>
        <dbReference type="ARBA" id="ARBA00008304"/>
    </source>
</evidence>
<accession>A0A8H7PQB3</accession>
<evidence type="ECO:0000313" key="3">
    <source>
        <dbReference type="Proteomes" id="UP000654370"/>
    </source>
</evidence>
<dbReference type="Proteomes" id="UP000654370">
    <property type="component" value="Unassembled WGS sequence"/>
</dbReference>
<keyword evidence="3" id="KW-1185">Reference proteome</keyword>
<dbReference type="PANTHER" id="PTHR21663">
    <property type="entry name" value="HYPOTHETICAL HEAT DOMAIN-CONTAINING"/>
    <property type="match status" value="1"/>
</dbReference>
<organism evidence="2 3">
    <name type="scientific">Mortierella isabellina</name>
    <name type="common">Filamentous fungus</name>
    <name type="synonym">Umbelopsis isabellina</name>
    <dbReference type="NCBI Taxonomy" id="91625"/>
    <lineage>
        <taxon>Eukaryota</taxon>
        <taxon>Fungi</taxon>
        <taxon>Fungi incertae sedis</taxon>
        <taxon>Mucoromycota</taxon>
        <taxon>Mucoromycotina</taxon>
        <taxon>Umbelopsidomycetes</taxon>
        <taxon>Umbelopsidales</taxon>
        <taxon>Umbelopsidaceae</taxon>
        <taxon>Umbelopsis</taxon>
    </lineage>
</organism>
<dbReference type="SUPFAM" id="SSF48371">
    <property type="entry name" value="ARM repeat"/>
    <property type="match status" value="3"/>
</dbReference>
<evidence type="ECO:0008006" key="4">
    <source>
        <dbReference type="Google" id="ProtNLM"/>
    </source>
</evidence>
<dbReference type="PANTHER" id="PTHR21663:SF0">
    <property type="entry name" value="HEAT REPEAT-CONTAINING PROTEIN 5B"/>
    <property type="match status" value="1"/>
</dbReference>
<dbReference type="GO" id="GO:0042147">
    <property type="term" value="P:retrograde transport, endosome to Golgi"/>
    <property type="evidence" value="ECO:0007669"/>
    <property type="project" value="TreeGrafter"/>
</dbReference>
<dbReference type="GO" id="GO:0006897">
    <property type="term" value="P:endocytosis"/>
    <property type="evidence" value="ECO:0007669"/>
    <property type="project" value="TreeGrafter"/>
</dbReference>
<dbReference type="EMBL" id="JAEPQZ010000008">
    <property type="protein sequence ID" value="KAG2177955.1"/>
    <property type="molecule type" value="Genomic_DNA"/>
</dbReference>
<dbReference type="OrthoDB" id="192608at2759"/>
<dbReference type="Pfam" id="PF25468">
    <property type="entry name" value="HEAT_HEATR5A"/>
    <property type="match status" value="1"/>
</dbReference>
<sequence length="1829" mass="199860">MPPANSTDSTAGIPDAFLFDESKLAATGNVEKQELYVFQWLSHVEQESKVIEADLLKKIQPKLEKTLLSFVTMASPKPRRPIRCLIGRCFILLYTRAETRTLFDTIVALHGTAGAGKNVDKEAKIAAIVTIGNIMGVLGANILSLFTESANIMLKIIKNSNNSLLMRLESLNALTLLLKGAGKAAGDPTLKELHKYLKTGLVDKAQVIRVASAQCLQACLQNAPQNLTLHDIEQMLQALFKALEGSTFPVRRAVSSALSTVLAFTQSKATVDPSKPTVKRISTAIPTDLSAVPEDVASKESSLLSIEQMLSQLSLTYNRISTPREVKAGVIEAYAALFIQLGTRFVETNYAIIVKHLFNDLLGNIRNTINQSDATFLREDLFFLLNDVVGCRLLSEQGQANAVQVLVNDWIKTWPALMPNQATPNKQCLIMAINLVSSLTNELGGAILPVENILLTPLTTLLAYPSFAVQAATARCLRCVCMAVPGNIGGLLSNLFGHLEKDLKNLTNPSATDDLFKRTIGYVYGVSAVMSVYPYKTIYIKFDHSQRAFSLSSQLLDNLSKNAKVASVQVQVAWTLISSLMGLGPNIVKLYLTQLLLIWKNALPKPTGKESNAIRVEAEWSYILHTKHCVVTSILSFLKHNSRSLVLPETAKRISVLLNNTLAFLTTAPLEFAPTTMSPYLPYETKLTDQNYQLRQRIFECFVAIKPSTTYESLFSSLLRNSVSVFASPERIIPSSGAQVHVTAAVPGQYVSIWNNADGHGFGVTSKLNGFSVNVAASATDHEQDESRNKSWMTRDRYKKVESQLEQPIMGSLELDPLCIYSTTASAHSKHKPQPVSPSTAYIDASIELFATLFPLQSPPVQESILEQVLKLIKEQKGEKNSPKKMAVLVNVVVALLGAFKNTAPGSKKAAGPSSNIAAGRPAQIAQEILQEAIIHPDPYLRNVASDALGRLVNVVGSSLMSSQIQYLVDLVVNNRDPDARAGCSLALGYIYSHVGGMAAGNHLKTIVGILCSLSSDPHPVVHCWALESLTMTISAASLMFSGYVSSTLGLVAKLYLVETHEPGGGSTAVSNAGLAVGFTAYQEFGRIIYELIGTLGPELQAMSKVRELCINIVEELKLESDERVNMEAIRCTQQFIMFAQSHVKLKLLVPYLQSQLSSFHLPLKKAAVTCLYQLVQRNAQAVFKTANPGLETELFSLLDAEPSLTDVKDVIRSWLKETAVKEPSVWVNITKQVLTGAVTSASITKTSETRKSVDEINISDDFDDFDDDDEDGFNDEDGNVDITTSVADSSLGPQTTIIANVDIPPRWRTQLFSLVCLQECIEIISTYGGREHFDLILARRKRQQAGVGDYLVFRVGDLIKLSFTAATAPVNELRLVGINLLRTVIEKFASTADPDLEGTLLLEQYAAQIGAALTPAFAADSSSEIVSAAVRVCAVYVGSGIVKDLYQLGRVLKLLTSALEKCKDDTDITRVGEIKDISPHASIMVKLSVLNAWAELQVATVHQDYLRQVVQPNLPILSPLWLSSLKDYARIRLESDVLALAAGSEGVKATSSGGIDSMYSAATKEITLPFYRKSWLKIMGAVATLMESRDPSMIRALEDTSKEEEEGKNVQGNQGSPLFYVLFGLCIESLARVSSSSGSRSDAVMTLHICLNSLKTFVHPSLAGQNFVPKAVFLELMNVFDRLVQTEGTQVQLEIVQVTDRIVNAYGSKYICDDLDADGLEVSDFEALDRELDPESFPTNAKLYYLYRLLITIIVQKIPALSGRQSQKKKPTQAMDQQTVAVLSVCLDTLGSLVSIAPPSYKCDLFAISLYIYSGMLYHEKSRLAVND</sequence>
<dbReference type="GO" id="GO:0005829">
    <property type="term" value="C:cytosol"/>
    <property type="evidence" value="ECO:0007669"/>
    <property type="project" value="GOC"/>
</dbReference>
<dbReference type="InterPro" id="IPR011989">
    <property type="entry name" value="ARM-like"/>
</dbReference>
<dbReference type="Pfam" id="PF20210">
    <property type="entry name" value="Laa1_Sip1_HTR5"/>
    <property type="match status" value="1"/>
</dbReference>
<gene>
    <name evidence="2" type="ORF">INT43_003202</name>
</gene>
<dbReference type="InterPro" id="IPR040108">
    <property type="entry name" value="Laa1/Sip1/HEATR5"/>
</dbReference>
<dbReference type="InterPro" id="IPR016024">
    <property type="entry name" value="ARM-type_fold"/>
</dbReference>
<evidence type="ECO:0000313" key="2">
    <source>
        <dbReference type="EMBL" id="KAG2177955.1"/>
    </source>
</evidence>
<dbReference type="InterPro" id="IPR046837">
    <property type="entry name" value="Laa1/Sip1/HEATR5-like_HEAT"/>
</dbReference>
<dbReference type="GO" id="GO:0016020">
    <property type="term" value="C:membrane"/>
    <property type="evidence" value="ECO:0007669"/>
    <property type="project" value="TreeGrafter"/>
</dbReference>
<dbReference type="GO" id="GO:0030139">
    <property type="term" value="C:endocytic vesicle"/>
    <property type="evidence" value="ECO:0007669"/>
    <property type="project" value="TreeGrafter"/>
</dbReference>
<proteinExistence type="inferred from homology"/>
<protein>
    <recommendedName>
        <fullName evidence="4">Clathrin-coated vesicle protein</fullName>
    </recommendedName>
</protein>
<name>A0A8H7PQB3_MORIS</name>
<dbReference type="Gene3D" id="1.25.10.10">
    <property type="entry name" value="Leucine-rich Repeat Variant"/>
    <property type="match status" value="3"/>
</dbReference>
<reference evidence="2" key="1">
    <citation type="submission" date="2020-12" db="EMBL/GenBank/DDBJ databases">
        <title>Metabolic potential, ecology and presence of endohyphal bacteria is reflected in genomic diversity of Mucoromycotina.</title>
        <authorList>
            <person name="Muszewska A."/>
            <person name="Okrasinska A."/>
            <person name="Steczkiewicz K."/>
            <person name="Drgas O."/>
            <person name="Orlowska M."/>
            <person name="Perlinska-Lenart U."/>
            <person name="Aleksandrzak-Piekarczyk T."/>
            <person name="Szatraj K."/>
            <person name="Zielenkiewicz U."/>
            <person name="Pilsyk S."/>
            <person name="Malc E."/>
            <person name="Mieczkowski P."/>
            <person name="Kruszewska J.S."/>
            <person name="Biernat P."/>
            <person name="Pawlowska J."/>
        </authorList>
    </citation>
    <scope>NUCLEOTIDE SEQUENCE</scope>
    <source>
        <strain evidence="2">WA0000067209</strain>
    </source>
</reference>